<dbReference type="EMBL" id="CAJOBA010105269">
    <property type="protein sequence ID" value="CAF4534848.1"/>
    <property type="molecule type" value="Genomic_DNA"/>
</dbReference>
<sequence>MIVKDPWLKNTLIDDIEFKKSTAQLNKEQAEEDKRIDEETSRKCSKCLRSYTPKEARDGNCHYHPGFVGDINQPRERLTSEKAQVILQRAVLQKLSEKRNAEIDVGLLSKKIWGFTAVM</sequence>
<proteinExistence type="predicted"/>
<comment type="caution">
    <text evidence="1">The sequence shown here is derived from an EMBL/GenBank/DDBJ whole genome shotgun (WGS) entry which is preliminary data.</text>
</comment>
<dbReference type="Proteomes" id="UP000682733">
    <property type="component" value="Unassembled WGS sequence"/>
</dbReference>
<dbReference type="AlphaFoldDB" id="A0A8S2YA78"/>
<organism evidence="1 2">
    <name type="scientific">Didymodactylos carnosus</name>
    <dbReference type="NCBI Taxonomy" id="1234261"/>
    <lineage>
        <taxon>Eukaryota</taxon>
        <taxon>Metazoa</taxon>
        <taxon>Spiralia</taxon>
        <taxon>Gnathifera</taxon>
        <taxon>Rotifera</taxon>
        <taxon>Eurotatoria</taxon>
        <taxon>Bdelloidea</taxon>
        <taxon>Philodinida</taxon>
        <taxon>Philodinidae</taxon>
        <taxon>Didymodactylos</taxon>
    </lineage>
</organism>
<accession>A0A8S2YA78</accession>
<gene>
    <name evidence="1" type="ORF">TMI583_LOCUS49170</name>
</gene>
<reference evidence="1" key="1">
    <citation type="submission" date="2021-02" db="EMBL/GenBank/DDBJ databases">
        <authorList>
            <person name="Nowell W R."/>
        </authorList>
    </citation>
    <scope>NUCLEOTIDE SEQUENCE</scope>
</reference>
<protein>
    <submittedName>
        <fullName evidence="1">Uncharacterized protein</fullName>
    </submittedName>
</protein>
<evidence type="ECO:0000313" key="1">
    <source>
        <dbReference type="EMBL" id="CAF4534848.1"/>
    </source>
</evidence>
<evidence type="ECO:0000313" key="2">
    <source>
        <dbReference type="Proteomes" id="UP000682733"/>
    </source>
</evidence>
<name>A0A8S2YA78_9BILA</name>